<proteinExistence type="predicted"/>
<evidence type="ECO:0008006" key="3">
    <source>
        <dbReference type="Google" id="ProtNLM"/>
    </source>
</evidence>
<accession>A0A9Q1JMB9</accession>
<keyword evidence="2" id="KW-1185">Reference proteome</keyword>
<evidence type="ECO:0000313" key="1">
    <source>
        <dbReference type="EMBL" id="KAJ8424190.1"/>
    </source>
</evidence>
<reference evidence="1" key="1">
    <citation type="submission" date="2022-04" db="EMBL/GenBank/DDBJ databases">
        <title>Carnegiea gigantea Genome sequencing and assembly v2.</title>
        <authorList>
            <person name="Copetti D."/>
            <person name="Sanderson M.J."/>
            <person name="Burquez A."/>
            <person name="Wojciechowski M.F."/>
        </authorList>
    </citation>
    <scope>NUCLEOTIDE SEQUENCE</scope>
    <source>
        <strain evidence="1">SGP5-SGP5p</strain>
        <tissue evidence="1">Aerial part</tissue>
    </source>
</reference>
<dbReference type="OrthoDB" id="1867629at2759"/>
<sequence length="221" mass="25361">MALSLHRYLGFGRNGDLNSILKRSYHGESHALWNPAVSELKVLPPIMTKPNLSSNRTFADNEVYGFGYDIVTQDYKVVVLKGAIQGIQVLVYDSGDDVDSYYKHNLAIYDDSLAFLVVHEPEKCLDIWTWNGGLWTKKFAIGTTITIRRRVGHWKKNKLILESPECGIFLCDPNTQEIWDLAFQLGCWCYGVFVYRESLVSIEDRNKWGHHEEAETDANHF</sequence>
<name>A0A9Q1JMB9_9CARY</name>
<comment type="caution">
    <text evidence="1">The sequence shown here is derived from an EMBL/GenBank/DDBJ whole genome shotgun (WGS) entry which is preliminary data.</text>
</comment>
<protein>
    <recommendedName>
        <fullName evidence="3">F-box protein</fullName>
    </recommendedName>
</protein>
<organism evidence="1 2">
    <name type="scientific">Carnegiea gigantea</name>
    <dbReference type="NCBI Taxonomy" id="171969"/>
    <lineage>
        <taxon>Eukaryota</taxon>
        <taxon>Viridiplantae</taxon>
        <taxon>Streptophyta</taxon>
        <taxon>Embryophyta</taxon>
        <taxon>Tracheophyta</taxon>
        <taxon>Spermatophyta</taxon>
        <taxon>Magnoliopsida</taxon>
        <taxon>eudicotyledons</taxon>
        <taxon>Gunneridae</taxon>
        <taxon>Pentapetalae</taxon>
        <taxon>Caryophyllales</taxon>
        <taxon>Cactineae</taxon>
        <taxon>Cactaceae</taxon>
        <taxon>Cactoideae</taxon>
        <taxon>Echinocereeae</taxon>
        <taxon>Carnegiea</taxon>
    </lineage>
</organism>
<dbReference type="Proteomes" id="UP001153076">
    <property type="component" value="Unassembled WGS sequence"/>
</dbReference>
<dbReference type="AlphaFoldDB" id="A0A9Q1JMB9"/>
<dbReference type="EMBL" id="JAKOGI010001743">
    <property type="protein sequence ID" value="KAJ8424190.1"/>
    <property type="molecule type" value="Genomic_DNA"/>
</dbReference>
<gene>
    <name evidence="1" type="ORF">Cgig2_021612</name>
</gene>
<evidence type="ECO:0000313" key="2">
    <source>
        <dbReference type="Proteomes" id="UP001153076"/>
    </source>
</evidence>